<sequence>MNIQNKLLPNKKSRWRTVAVFFIAVITGLGMFMTKEAELVSYMSDDPLACVNCHVMTPVYNSWMHSSHREWASCNDCHVPHNNIFNMYYFKAKDGLFHASVFTARAEPEVMFMRKESQEVVQNNCIRCHIQQVTQVKYDGYIKDHAKNRTERQCWSCHQEVPHGTVHGISTIKNNIAPLPTDTEEAVIPNWLEKEMKTK</sequence>
<comment type="caution">
    <text evidence="14">The sequence shown here is derived from an EMBL/GenBank/DDBJ whole genome shotgun (WGS) entry which is preliminary data.</text>
</comment>
<dbReference type="EMBL" id="BAABCA010000001">
    <property type="protein sequence ID" value="GAA4230969.1"/>
    <property type="molecule type" value="Genomic_DNA"/>
</dbReference>
<keyword evidence="5" id="KW-0349">Heme</keyword>
<dbReference type="InterPro" id="IPR038266">
    <property type="entry name" value="NapC/NirT_cytc_sf"/>
</dbReference>
<reference evidence="15" key="1">
    <citation type="journal article" date="2019" name="Int. J. Syst. Evol. Microbiol.">
        <title>The Global Catalogue of Microorganisms (GCM) 10K type strain sequencing project: providing services to taxonomists for standard genome sequencing and annotation.</title>
        <authorList>
            <consortium name="The Broad Institute Genomics Platform"/>
            <consortium name="The Broad Institute Genome Sequencing Center for Infectious Disease"/>
            <person name="Wu L."/>
            <person name="Ma J."/>
        </authorList>
    </citation>
    <scope>NUCLEOTIDE SEQUENCE [LARGE SCALE GENOMIC DNA]</scope>
    <source>
        <strain evidence="15">JCM 17630</strain>
    </source>
</reference>
<evidence type="ECO:0000259" key="13">
    <source>
        <dbReference type="Pfam" id="PF03264"/>
    </source>
</evidence>
<name>A0ABP8C076_9FLAO</name>
<keyword evidence="6 12" id="KW-0812">Transmembrane</keyword>
<comment type="similarity">
    <text evidence="2">Belongs to the NapC/NirT/NrfH family.</text>
</comment>
<dbReference type="SUPFAM" id="SSF48695">
    <property type="entry name" value="Multiheme cytochromes"/>
    <property type="match status" value="1"/>
</dbReference>
<evidence type="ECO:0000256" key="11">
    <source>
        <dbReference type="ARBA" id="ARBA00023136"/>
    </source>
</evidence>
<dbReference type="Proteomes" id="UP001501496">
    <property type="component" value="Unassembled WGS sequence"/>
</dbReference>
<dbReference type="NCBIfam" id="TIGR03153">
    <property type="entry name" value="cytochr_NrfH"/>
    <property type="match status" value="1"/>
</dbReference>
<evidence type="ECO:0000256" key="6">
    <source>
        <dbReference type="ARBA" id="ARBA00022692"/>
    </source>
</evidence>
<dbReference type="InterPro" id="IPR017571">
    <property type="entry name" value="NrfH"/>
</dbReference>
<proteinExistence type="inferred from homology"/>
<dbReference type="InterPro" id="IPR051174">
    <property type="entry name" value="Cytochrome_c-type_ET"/>
</dbReference>
<evidence type="ECO:0000256" key="12">
    <source>
        <dbReference type="SAM" id="Phobius"/>
    </source>
</evidence>
<dbReference type="Gene3D" id="1.10.3820.10">
    <property type="entry name" value="Di-heme elbow motif domain"/>
    <property type="match status" value="1"/>
</dbReference>
<dbReference type="PANTHER" id="PTHR30333:SF1">
    <property type="entry name" value="CYTOCHROME C-TYPE PROTEIN NAPC"/>
    <property type="match status" value="1"/>
</dbReference>
<evidence type="ECO:0000313" key="14">
    <source>
        <dbReference type="EMBL" id="GAA4230969.1"/>
    </source>
</evidence>
<protein>
    <submittedName>
        <fullName evidence="14">Cytochrome c nitrite reductase small subunit</fullName>
    </submittedName>
</protein>
<evidence type="ECO:0000256" key="10">
    <source>
        <dbReference type="ARBA" id="ARBA00023004"/>
    </source>
</evidence>
<evidence type="ECO:0000256" key="3">
    <source>
        <dbReference type="ARBA" id="ARBA00022448"/>
    </source>
</evidence>
<dbReference type="Pfam" id="PF03264">
    <property type="entry name" value="Cytochrom_NNT"/>
    <property type="match status" value="1"/>
</dbReference>
<keyword evidence="15" id="KW-1185">Reference proteome</keyword>
<accession>A0ABP8C076</accession>
<organism evidence="14 15">
    <name type="scientific">Postechiella marina</name>
    <dbReference type="NCBI Taxonomy" id="943941"/>
    <lineage>
        <taxon>Bacteria</taxon>
        <taxon>Pseudomonadati</taxon>
        <taxon>Bacteroidota</taxon>
        <taxon>Flavobacteriia</taxon>
        <taxon>Flavobacteriales</taxon>
        <taxon>Flavobacteriaceae</taxon>
        <taxon>Postechiella</taxon>
    </lineage>
</organism>
<evidence type="ECO:0000313" key="15">
    <source>
        <dbReference type="Proteomes" id="UP001501496"/>
    </source>
</evidence>
<keyword evidence="8" id="KW-0249">Electron transport</keyword>
<keyword evidence="11 12" id="KW-0472">Membrane</keyword>
<evidence type="ECO:0000256" key="4">
    <source>
        <dbReference type="ARBA" id="ARBA00022475"/>
    </source>
</evidence>
<keyword evidence="3" id="KW-0813">Transport</keyword>
<evidence type="ECO:0000256" key="5">
    <source>
        <dbReference type="ARBA" id="ARBA00022617"/>
    </source>
</evidence>
<keyword evidence="10" id="KW-0408">Iron</keyword>
<gene>
    <name evidence="14" type="primary">nrfH</name>
    <name evidence="14" type="ORF">GCM10022291_02320</name>
</gene>
<evidence type="ECO:0000256" key="9">
    <source>
        <dbReference type="ARBA" id="ARBA00022989"/>
    </source>
</evidence>
<feature type="domain" description="NapC/NirT cytochrome c N-terminal" evidence="13">
    <location>
        <begin position="12"/>
        <end position="166"/>
    </location>
</feature>
<keyword evidence="9 12" id="KW-1133">Transmembrane helix</keyword>
<dbReference type="PANTHER" id="PTHR30333">
    <property type="entry name" value="CYTOCHROME C-TYPE PROTEIN"/>
    <property type="match status" value="1"/>
</dbReference>
<feature type="transmembrane region" description="Helical" evidence="12">
    <location>
        <begin position="15"/>
        <end position="34"/>
    </location>
</feature>
<evidence type="ECO:0000256" key="7">
    <source>
        <dbReference type="ARBA" id="ARBA00022723"/>
    </source>
</evidence>
<dbReference type="InterPro" id="IPR036280">
    <property type="entry name" value="Multihaem_cyt_sf"/>
</dbReference>
<comment type="subcellular location">
    <subcellularLocation>
        <location evidence="1">Cell membrane</location>
    </subcellularLocation>
</comment>
<dbReference type="InterPro" id="IPR005126">
    <property type="entry name" value="NapC/NirT_cyt_c_N"/>
</dbReference>
<evidence type="ECO:0000256" key="8">
    <source>
        <dbReference type="ARBA" id="ARBA00022982"/>
    </source>
</evidence>
<evidence type="ECO:0000256" key="2">
    <source>
        <dbReference type="ARBA" id="ARBA00007395"/>
    </source>
</evidence>
<keyword evidence="4" id="KW-1003">Cell membrane</keyword>
<keyword evidence="7" id="KW-0479">Metal-binding</keyword>
<evidence type="ECO:0000256" key="1">
    <source>
        <dbReference type="ARBA" id="ARBA00004236"/>
    </source>
</evidence>
<dbReference type="RefSeq" id="WP_344786117.1">
    <property type="nucleotide sequence ID" value="NZ_BAABCA010000001.1"/>
</dbReference>